<name>A0ABV2CQG5_9RHOO</name>
<reference evidence="2 3" key="1">
    <citation type="submission" date="2024-07" db="EMBL/GenBank/DDBJ databases">
        <title>Uliginosibacterium paludis KCTC:42655.</title>
        <authorList>
            <person name="Kim M.K."/>
        </authorList>
    </citation>
    <scope>NUCLEOTIDE SEQUENCE [LARGE SCALE GENOMIC DNA]</scope>
    <source>
        <strain evidence="2 3">KCTC 42655</strain>
    </source>
</reference>
<accession>A0ABV2CQG5</accession>
<keyword evidence="2" id="KW-0255">Endonuclease</keyword>
<dbReference type="InterPro" id="IPR036691">
    <property type="entry name" value="Endo/exonu/phosph_ase_sf"/>
</dbReference>
<dbReference type="Gene3D" id="3.60.10.10">
    <property type="entry name" value="Endonuclease/exonuclease/phosphatase"/>
    <property type="match status" value="1"/>
</dbReference>
<dbReference type="Pfam" id="PF03372">
    <property type="entry name" value="Exo_endo_phos"/>
    <property type="match status" value="1"/>
</dbReference>
<feature type="domain" description="Endonuclease/exonuclease/phosphatase" evidence="1">
    <location>
        <begin position="53"/>
        <end position="326"/>
    </location>
</feature>
<dbReference type="EMBL" id="JBEWLZ010000004">
    <property type="protein sequence ID" value="MET1490166.1"/>
    <property type="molecule type" value="Genomic_DNA"/>
</dbReference>
<keyword evidence="2" id="KW-0378">Hydrolase</keyword>
<organism evidence="2 3">
    <name type="scientific">Uliginosibacterium paludis</name>
    <dbReference type="NCBI Taxonomy" id="1615952"/>
    <lineage>
        <taxon>Bacteria</taxon>
        <taxon>Pseudomonadati</taxon>
        <taxon>Pseudomonadota</taxon>
        <taxon>Betaproteobacteria</taxon>
        <taxon>Rhodocyclales</taxon>
        <taxon>Zoogloeaceae</taxon>
        <taxon>Uliginosibacterium</taxon>
    </lineage>
</organism>
<protein>
    <submittedName>
        <fullName evidence="2">Endonuclease/exonuclease/phosphatase family protein</fullName>
    </submittedName>
</protein>
<dbReference type="RefSeq" id="WP_345923707.1">
    <property type="nucleotide sequence ID" value="NZ_JBDIVF010000001.1"/>
</dbReference>
<gene>
    <name evidence="2" type="ORF">ABVT11_10030</name>
</gene>
<dbReference type="PANTHER" id="PTHR42834">
    <property type="entry name" value="ENDONUCLEASE/EXONUCLEASE/PHOSPHATASE FAMILY PROTEIN (AFU_ORTHOLOGUE AFUA_3G09210)"/>
    <property type="match status" value="1"/>
</dbReference>
<sequence>MHEDSGSRAGNTDWQALQVANFNTLNLARAGHAFYPNEEGYDEHEYARKVAWLGEQIRRLNADVACFEEVWDTSALHDAALASGLHYPVVIAPGAENGAEGTPRVGLVTRFDLVEVTSLAAFPPGMSLQVPELGEYGHFERPVLHAKLRTHGGTTFDLLVVHLKSKRPKFLLDAAGHALEDRNDPAVVARATLRSLIMRGAEAAALRATVSSILAGTHTPLVLVGDLNDQPHSVTSQIIAATSEVVFDRSARDTALWHAYDVQTGSSLRRDVAYSHVHQGSPEILDQIWVSEEFVAGSRFAVGDVRRVDYFNDHLNEGRDRTRSDHGFVRAVLRLRSQSARRDPAAEPARGF</sequence>
<dbReference type="SUPFAM" id="SSF56219">
    <property type="entry name" value="DNase I-like"/>
    <property type="match status" value="1"/>
</dbReference>
<dbReference type="Proteomes" id="UP001548590">
    <property type="component" value="Unassembled WGS sequence"/>
</dbReference>
<dbReference type="InterPro" id="IPR005135">
    <property type="entry name" value="Endo/exonuclease/phosphatase"/>
</dbReference>
<dbReference type="GO" id="GO:0004519">
    <property type="term" value="F:endonuclease activity"/>
    <property type="evidence" value="ECO:0007669"/>
    <property type="project" value="UniProtKB-KW"/>
</dbReference>
<keyword evidence="3" id="KW-1185">Reference proteome</keyword>
<evidence type="ECO:0000313" key="2">
    <source>
        <dbReference type="EMBL" id="MET1490166.1"/>
    </source>
</evidence>
<comment type="caution">
    <text evidence="2">The sequence shown here is derived from an EMBL/GenBank/DDBJ whole genome shotgun (WGS) entry which is preliminary data.</text>
</comment>
<evidence type="ECO:0000313" key="3">
    <source>
        <dbReference type="Proteomes" id="UP001548590"/>
    </source>
</evidence>
<dbReference type="PANTHER" id="PTHR42834:SF1">
    <property type="entry name" value="ENDONUCLEASE_EXONUCLEASE_PHOSPHATASE FAMILY PROTEIN (AFU_ORTHOLOGUE AFUA_3G09210)"/>
    <property type="match status" value="1"/>
</dbReference>
<evidence type="ECO:0000259" key="1">
    <source>
        <dbReference type="Pfam" id="PF03372"/>
    </source>
</evidence>
<proteinExistence type="predicted"/>
<keyword evidence="2" id="KW-0540">Nuclease</keyword>